<dbReference type="Proteomes" id="UP000199136">
    <property type="component" value="Unassembled WGS sequence"/>
</dbReference>
<dbReference type="AlphaFoldDB" id="A0A1I5XPA1"/>
<protein>
    <submittedName>
        <fullName evidence="8">Cobalt-zinc-cadmium efflux system protein</fullName>
    </submittedName>
</protein>
<keyword evidence="3 6" id="KW-1133">Transmembrane helix</keyword>
<dbReference type="GO" id="GO:0005886">
    <property type="term" value="C:plasma membrane"/>
    <property type="evidence" value="ECO:0007669"/>
    <property type="project" value="TreeGrafter"/>
</dbReference>
<dbReference type="Gene3D" id="1.20.1510.10">
    <property type="entry name" value="Cation efflux protein transmembrane domain"/>
    <property type="match status" value="1"/>
</dbReference>
<reference evidence="8 9" key="1">
    <citation type="submission" date="2016-10" db="EMBL/GenBank/DDBJ databases">
        <authorList>
            <person name="de Groot N.N."/>
        </authorList>
    </citation>
    <scope>NUCLEOTIDE SEQUENCE [LARGE SCALE GENOMIC DNA]</scope>
    <source>
        <strain evidence="8 9">DSM 20581</strain>
    </source>
</reference>
<feature type="transmembrane region" description="Helical" evidence="6">
    <location>
        <begin position="168"/>
        <end position="191"/>
    </location>
</feature>
<dbReference type="InterPro" id="IPR027469">
    <property type="entry name" value="Cation_efflux_TMD_sf"/>
</dbReference>
<sequence>MEKYKLQGMHCANCAKKMEAKLQALPQGEKIHISFRDSVLYVPETVDIKAVKKVVGFDKVLLDSFSESDHHNVHHQDEKHSHGHHHHHHALNDGKEASKNMQLVFGLNLLFSIAEFIFGALFNSAAILSDAVHDLGDSLSIGLAWIFQKISTKEANAKYSFGHRRFSLLGALTTSVVLIIGSILVILHSVPLLFDPQPVNSKGMFWLAIVAIAINGFATWLMSKGSSANEKVLSLHMLEDVLGWLGVLIVGVVLNYRDWYILDPLLSIAIATFILSRTLPNFLESANVFLESVPKDVDIKWLNEEIRKLPYVHAVSHLHIWSIDGQENAFAVTVYASTTNTEDFDTIREQIRLLVKEYNVTHSTIEVVADMEELVQ</sequence>
<dbReference type="GO" id="GO:0046872">
    <property type="term" value="F:metal ion binding"/>
    <property type="evidence" value="ECO:0007669"/>
    <property type="project" value="InterPro"/>
</dbReference>
<evidence type="ECO:0000259" key="7">
    <source>
        <dbReference type="Pfam" id="PF01545"/>
    </source>
</evidence>
<dbReference type="NCBIfam" id="TIGR01297">
    <property type="entry name" value="CDF"/>
    <property type="match status" value="1"/>
</dbReference>
<dbReference type="Gene3D" id="3.30.70.100">
    <property type="match status" value="1"/>
</dbReference>
<dbReference type="RefSeq" id="WP_244887670.1">
    <property type="nucleotide sequence ID" value="NZ_FOXW01000005.1"/>
</dbReference>
<feature type="transmembrane region" description="Helical" evidence="6">
    <location>
        <begin position="233"/>
        <end position="253"/>
    </location>
</feature>
<evidence type="ECO:0000256" key="5">
    <source>
        <dbReference type="SAM" id="MobiDB-lite"/>
    </source>
</evidence>
<proteinExistence type="predicted"/>
<dbReference type="InterPro" id="IPR006121">
    <property type="entry name" value="HMA_dom"/>
</dbReference>
<feature type="transmembrane region" description="Helical" evidence="6">
    <location>
        <begin position="203"/>
        <end position="221"/>
    </location>
</feature>
<accession>A0A1I5XPA1</accession>
<dbReference type="InterPro" id="IPR036163">
    <property type="entry name" value="HMA_dom_sf"/>
</dbReference>
<organism evidence="8 9">
    <name type="scientific">Desemzia incerta</name>
    <dbReference type="NCBI Taxonomy" id="82801"/>
    <lineage>
        <taxon>Bacteria</taxon>
        <taxon>Bacillati</taxon>
        <taxon>Bacillota</taxon>
        <taxon>Bacilli</taxon>
        <taxon>Lactobacillales</taxon>
        <taxon>Carnobacteriaceae</taxon>
        <taxon>Desemzia</taxon>
    </lineage>
</organism>
<dbReference type="SUPFAM" id="SSF55008">
    <property type="entry name" value="HMA, heavy metal-associated domain"/>
    <property type="match status" value="1"/>
</dbReference>
<dbReference type="CDD" id="cd00371">
    <property type="entry name" value="HMA"/>
    <property type="match status" value="1"/>
</dbReference>
<dbReference type="STRING" id="82801.SAMN04488506_1532"/>
<dbReference type="InterPro" id="IPR002524">
    <property type="entry name" value="Cation_efflux"/>
</dbReference>
<feature type="transmembrane region" description="Helical" evidence="6">
    <location>
        <begin position="103"/>
        <end position="125"/>
    </location>
</feature>
<dbReference type="PANTHER" id="PTHR11562">
    <property type="entry name" value="CATION EFFLUX PROTEIN/ ZINC TRANSPORTER"/>
    <property type="match status" value="1"/>
</dbReference>
<feature type="transmembrane region" description="Helical" evidence="6">
    <location>
        <begin position="259"/>
        <end position="276"/>
    </location>
</feature>
<dbReference type="PANTHER" id="PTHR11562:SF17">
    <property type="entry name" value="RE54080P-RELATED"/>
    <property type="match status" value="1"/>
</dbReference>
<evidence type="ECO:0000313" key="9">
    <source>
        <dbReference type="Proteomes" id="UP000199136"/>
    </source>
</evidence>
<dbReference type="Pfam" id="PF01545">
    <property type="entry name" value="Cation_efflux"/>
    <property type="match status" value="1"/>
</dbReference>
<gene>
    <name evidence="8" type="ORF">SAMN04488506_1532</name>
</gene>
<dbReference type="InterPro" id="IPR058533">
    <property type="entry name" value="Cation_efflux_TM"/>
</dbReference>
<evidence type="ECO:0000256" key="2">
    <source>
        <dbReference type="ARBA" id="ARBA00022692"/>
    </source>
</evidence>
<keyword evidence="9" id="KW-1185">Reference proteome</keyword>
<name>A0A1I5XPA1_9LACT</name>
<evidence type="ECO:0000313" key="8">
    <source>
        <dbReference type="EMBL" id="SFQ33782.1"/>
    </source>
</evidence>
<comment type="subcellular location">
    <subcellularLocation>
        <location evidence="1">Membrane</location>
        <topology evidence="1">Multi-pass membrane protein</topology>
    </subcellularLocation>
</comment>
<evidence type="ECO:0000256" key="3">
    <source>
        <dbReference type="ARBA" id="ARBA00022989"/>
    </source>
</evidence>
<dbReference type="SUPFAM" id="SSF161111">
    <property type="entry name" value="Cation efflux protein transmembrane domain-like"/>
    <property type="match status" value="1"/>
</dbReference>
<dbReference type="InterPro" id="IPR050681">
    <property type="entry name" value="CDF/SLC30A"/>
</dbReference>
<feature type="region of interest" description="Disordered" evidence="5">
    <location>
        <begin position="71"/>
        <end position="93"/>
    </location>
</feature>
<feature type="compositionally biased region" description="Basic and acidic residues" evidence="5">
    <location>
        <begin position="71"/>
        <end position="80"/>
    </location>
</feature>
<evidence type="ECO:0000256" key="4">
    <source>
        <dbReference type="ARBA" id="ARBA00023136"/>
    </source>
</evidence>
<dbReference type="EMBL" id="FOXW01000005">
    <property type="protein sequence ID" value="SFQ33782.1"/>
    <property type="molecule type" value="Genomic_DNA"/>
</dbReference>
<keyword evidence="4 6" id="KW-0472">Membrane</keyword>
<feature type="domain" description="Cation efflux protein transmembrane" evidence="7">
    <location>
        <begin position="103"/>
        <end position="288"/>
    </location>
</feature>
<evidence type="ECO:0000256" key="1">
    <source>
        <dbReference type="ARBA" id="ARBA00004141"/>
    </source>
</evidence>
<dbReference type="GO" id="GO:0005385">
    <property type="term" value="F:zinc ion transmembrane transporter activity"/>
    <property type="evidence" value="ECO:0007669"/>
    <property type="project" value="TreeGrafter"/>
</dbReference>
<keyword evidence="2 6" id="KW-0812">Transmembrane</keyword>
<evidence type="ECO:0000256" key="6">
    <source>
        <dbReference type="SAM" id="Phobius"/>
    </source>
</evidence>